<dbReference type="GO" id="GO:0003677">
    <property type="term" value="F:DNA binding"/>
    <property type="evidence" value="ECO:0007669"/>
    <property type="project" value="UniProtKB-UniRule"/>
</dbReference>
<comment type="subunit">
    <text evidence="1">Homodimer.</text>
</comment>
<dbReference type="InterPro" id="IPR011890">
    <property type="entry name" value="SMC_prok"/>
</dbReference>
<keyword evidence="1" id="KW-0238">DNA-binding</keyword>
<dbReference type="EMBL" id="QOPC01000022">
    <property type="protein sequence ID" value="RCL37479.1"/>
    <property type="molecule type" value="Genomic_DNA"/>
</dbReference>
<comment type="function">
    <text evidence="1">Required for chromosome condensation and partitioning.</text>
</comment>
<keyword evidence="1" id="KW-0963">Cytoplasm</keyword>
<comment type="subcellular location">
    <subcellularLocation>
        <location evidence="1">Cytoplasm</location>
    </subcellularLocation>
</comment>
<dbReference type="GO" id="GO:0030261">
    <property type="term" value="P:chromosome condensation"/>
    <property type="evidence" value="ECO:0007669"/>
    <property type="project" value="InterPro"/>
</dbReference>
<feature type="binding site" evidence="1">
    <location>
        <begin position="32"/>
        <end position="39"/>
    </location>
    <ligand>
        <name>ATP</name>
        <dbReference type="ChEBI" id="CHEBI:30616"/>
    </ligand>
</feature>
<organism evidence="3 4">
    <name type="scientific">SAR86 cluster bacterium</name>
    <dbReference type="NCBI Taxonomy" id="2030880"/>
    <lineage>
        <taxon>Bacteria</taxon>
        <taxon>Pseudomonadati</taxon>
        <taxon>Pseudomonadota</taxon>
        <taxon>Gammaproteobacteria</taxon>
        <taxon>SAR86 cluster</taxon>
    </lineage>
</organism>
<dbReference type="GO" id="GO:0005524">
    <property type="term" value="F:ATP binding"/>
    <property type="evidence" value="ECO:0007669"/>
    <property type="project" value="UniProtKB-UniRule"/>
</dbReference>
<evidence type="ECO:0000313" key="4">
    <source>
        <dbReference type="Proteomes" id="UP000253032"/>
    </source>
</evidence>
<dbReference type="Proteomes" id="UP000253032">
    <property type="component" value="Unassembled WGS sequence"/>
</dbReference>
<dbReference type="AlphaFoldDB" id="A0A368BJJ6"/>
<comment type="similarity">
    <text evidence="1">Belongs to the SMC family.</text>
</comment>
<keyword evidence="1" id="KW-0175">Coiled coil</keyword>
<dbReference type="Pfam" id="PF02463">
    <property type="entry name" value="SMC_N"/>
    <property type="match status" value="1"/>
</dbReference>
<feature type="coiled-coil region" evidence="1">
    <location>
        <begin position="300"/>
        <end position="334"/>
    </location>
</feature>
<dbReference type="GO" id="GO:0006260">
    <property type="term" value="P:DNA replication"/>
    <property type="evidence" value="ECO:0007669"/>
    <property type="project" value="UniProtKB-UniRule"/>
</dbReference>
<keyword evidence="1" id="KW-0547">Nucleotide-binding</keyword>
<name>A0A368BJJ6_9GAMM</name>
<dbReference type="HAMAP" id="MF_01894">
    <property type="entry name" value="Smc_prok"/>
    <property type="match status" value="1"/>
</dbReference>
<dbReference type="SUPFAM" id="SSF52540">
    <property type="entry name" value="P-loop containing nucleoside triphosphate hydrolases"/>
    <property type="match status" value="1"/>
</dbReference>
<feature type="coiled-coil region" evidence="1">
    <location>
        <begin position="540"/>
        <end position="577"/>
    </location>
</feature>
<proteinExistence type="inferred from homology"/>
<comment type="domain">
    <text evidence="1">Contains large globular domains required for ATP hydrolysis at each terminus and a third globular domain forming a flexible hinge near the middle of the molecule. These domains are separated by coiled-coil structures.</text>
</comment>
<evidence type="ECO:0000256" key="1">
    <source>
        <dbReference type="HAMAP-Rule" id="MF_01894"/>
    </source>
</evidence>
<dbReference type="Gene3D" id="3.40.50.300">
    <property type="entry name" value="P-loop containing nucleotide triphosphate hydrolases"/>
    <property type="match status" value="2"/>
</dbReference>
<evidence type="ECO:0000259" key="2">
    <source>
        <dbReference type="Pfam" id="PF02463"/>
    </source>
</evidence>
<dbReference type="GO" id="GO:0007059">
    <property type="term" value="P:chromosome segregation"/>
    <property type="evidence" value="ECO:0007669"/>
    <property type="project" value="UniProtKB-UniRule"/>
</dbReference>
<gene>
    <name evidence="1" type="primary">smc</name>
    <name evidence="3" type="ORF">DBW98_03860</name>
</gene>
<feature type="coiled-coil region" evidence="1">
    <location>
        <begin position="170"/>
        <end position="257"/>
    </location>
</feature>
<dbReference type="GO" id="GO:0007062">
    <property type="term" value="P:sister chromatid cohesion"/>
    <property type="evidence" value="ECO:0007669"/>
    <property type="project" value="InterPro"/>
</dbReference>
<dbReference type="GO" id="GO:0005737">
    <property type="term" value="C:cytoplasm"/>
    <property type="evidence" value="ECO:0007669"/>
    <property type="project" value="UniProtKB-SubCell"/>
</dbReference>
<sequence length="732" mass="81080">MQLKHIKLAGFKSFVDPTRISFPTNMVAVVGPNGCGKSNVIDAVRWVLGELSAKNLRGESMSDVIFNGSDLRKPSGQCSIELLFDNSMGKLGGEYSKYNEISIKRLMTRDGQSNYSINNTTCRRKDVQDIFLGTGLGPRSYAIIEQGMVSKIVSAKPEEMRVFIEEAAGISKYKERRKETEQRIKKTKENLSRVKDIRDEIQRLINRLQNQATAAEKYKKLQEEEKALKLKISILNTLNAKAQKDSLSSKISQLNNQVTVKSAEVNTHQVSIDQIKTEHASVLSAFEDAQKNFYSIGSEIARLEANLQNINKSILRYEEDLSKVKEKYSDALDNESSIENISPKEKAMKLLDDISEGLKDFGSTADFIRSKAAELKDLLTSILKITSAQSKNITNEYLLRQNEISEQLTQAKANKQKAEIDLAELVEKSSTAESQLNAIRQKQSVVDAAIQDAENKKSIAALDLRSLEEKLNNLKLDLRTFEVNLDNASETLNKAGISIADLNPDDYQEIDLSKIESELASIQSSIISLGAINLAAPDEIAEESKRIDELDSQLEDLNEALNKLQGAIKKIDEESKIKFDESFNAVNSKIKEIFPKLFGGGKAALQLMEGDSFNAGITLAAQPPGKKNATISQLSGGEKAMTALSLVFALFELNPAPFCMLDEVDAPLDDINATRFVAMVEEMADRVQFIFITHNKISMEKSDHLMGITMQEAGVSRVVSVDVKEALELAAS</sequence>
<feature type="domain" description="RecF/RecN/SMC N-terminal" evidence="2">
    <location>
        <begin position="3"/>
        <end position="716"/>
    </location>
</feature>
<protein>
    <recommendedName>
        <fullName evidence="1">Chromosome partition protein Smc</fullName>
    </recommendedName>
</protein>
<dbReference type="PANTHER" id="PTHR43977">
    <property type="entry name" value="STRUCTURAL MAINTENANCE OF CHROMOSOMES PROTEIN 3"/>
    <property type="match status" value="1"/>
</dbReference>
<reference evidence="3 4" key="1">
    <citation type="journal article" date="2018" name="Microbiome">
        <title>Fine metagenomic profile of the Mediterranean stratified and mixed water columns revealed by assembly and recruitment.</title>
        <authorList>
            <person name="Haro-Moreno J.M."/>
            <person name="Lopez-Perez M."/>
            <person name="De La Torre J.R."/>
            <person name="Picazo A."/>
            <person name="Camacho A."/>
            <person name="Rodriguez-Valera F."/>
        </authorList>
    </citation>
    <scope>NUCLEOTIDE SEQUENCE [LARGE SCALE GENOMIC DNA]</scope>
    <source>
        <strain evidence="3">MED-G84</strain>
    </source>
</reference>
<evidence type="ECO:0000313" key="3">
    <source>
        <dbReference type="EMBL" id="RCL37479.1"/>
    </source>
</evidence>
<dbReference type="CDD" id="cd03278">
    <property type="entry name" value="ABC_SMC_barmotin"/>
    <property type="match status" value="1"/>
</dbReference>
<dbReference type="InterPro" id="IPR027417">
    <property type="entry name" value="P-loop_NTPase"/>
</dbReference>
<comment type="caution">
    <text evidence="3">The sequence shown here is derived from an EMBL/GenBank/DDBJ whole genome shotgun (WGS) entry which is preliminary data.</text>
</comment>
<accession>A0A368BJJ6</accession>
<keyword evidence="1" id="KW-0067">ATP-binding</keyword>
<dbReference type="InterPro" id="IPR003395">
    <property type="entry name" value="RecF/RecN/SMC_N"/>
</dbReference>
<feature type="coiled-coil region" evidence="1">
    <location>
        <begin position="401"/>
        <end position="491"/>
    </location>
</feature>